<dbReference type="AlphaFoldDB" id="A0A2P6NTG6"/>
<sequence length="90" mass="10179">MIANISLHSLSEVSYLQINRVILRSMGQLTSVCVAQSVRVENSCILQEVDYQGDNHNYTSMSTLKIAKFSKDCFAEHAEGQRKSEITPKW</sequence>
<reference evidence="1 2" key="1">
    <citation type="journal article" date="2018" name="Genome Biol. Evol.">
        <title>Multiple Roots of Fruiting Body Formation in Amoebozoa.</title>
        <authorList>
            <person name="Hillmann F."/>
            <person name="Forbes G."/>
            <person name="Novohradska S."/>
            <person name="Ferling I."/>
            <person name="Riege K."/>
            <person name="Groth M."/>
            <person name="Westermann M."/>
            <person name="Marz M."/>
            <person name="Spaller T."/>
            <person name="Winckler T."/>
            <person name="Schaap P."/>
            <person name="Glockner G."/>
        </authorList>
    </citation>
    <scope>NUCLEOTIDE SEQUENCE [LARGE SCALE GENOMIC DNA]</scope>
    <source>
        <strain evidence="1 2">Jena</strain>
    </source>
</reference>
<name>A0A2P6NTG6_9EUKA</name>
<gene>
    <name evidence="1" type="ORF">PROFUN_01420</name>
</gene>
<organism evidence="1 2">
    <name type="scientific">Planoprotostelium fungivorum</name>
    <dbReference type="NCBI Taxonomy" id="1890364"/>
    <lineage>
        <taxon>Eukaryota</taxon>
        <taxon>Amoebozoa</taxon>
        <taxon>Evosea</taxon>
        <taxon>Variosea</taxon>
        <taxon>Cavosteliida</taxon>
        <taxon>Cavosteliaceae</taxon>
        <taxon>Planoprotostelium</taxon>
    </lineage>
</organism>
<keyword evidence="2" id="KW-1185">Reference proteome</keyword>
<comment type="caution">
    <text evidence="1">The sequence shown here is derived from an EMBL/GenBank/DDBJ whole genome shotgun (WGS) entry which is preliminary data.</text>
</comment>
<dbReference type="Proteomes" id="UP000241769">
    <property type="component" value="Unassembled WGS sequence"/>
</dbReference>
<protein>
    <submittedName>
        <fullName evidence="1">Uncharacterized protein</fullName>
    </submittedName>
</protein>
<evidence type="ECO:0000313" key="2">
    <source>
        <dbReference type="Proteomes" id="UP000241769"/>
    </source>
</evidence>
<dbReference type="InParanoid" id="A0A2P6NTG6"/>
<dbReference type="EMBL" id="MDYQ01000022">
    <property type="protein sequence ID" value="PRP87158.1"/>
    <property type="molecule type" value="Genomic_DNA"/>
</dbReference>
<proteinExistence type="predicted"/>
<accession>A0A2P6NTG6</accession>
<evidence type="ECO:0000313" key="1">
    <source>
        <dbReference type="EMBL" id="PRP87158.1"/>
    </source>
</evidence>